<feature type="transmembrane region" description="Helical" evidence="6">
    <location>
        <begin position="94"/>
        <end position="112"/>
    </location>
</feature>
<feature type="transmembrane region" description="Helical" evidence="6">
    <location>
        <begin position="37"/>
        <end position="55"/>
    </location>
</feature>
<reference evidence="9" key="1">
    <citation type="submission" date="2019-10" db="EMBL/GenBank/DDBJ databases">
        <title>Streptomyces sp. nov., a novel actinobacterium isolated from alkaline environment.</title>
        <authorList>
            <person name="Golinska P."/>
        </authorList>
    </citation>
    <scope>NUCLEOTIDE SEQUENCE [LARGE SCALE GENOMIC DNA]</scope>
    <source>
        <strain evidence="9">DSM 42108</strain>
    </source>
</reference>
<proteinExistence type="inferred from homology"/>
<feature type="transmembrane region" description="Helical" evidence="6">
    <location>
        <begin position="67"/>
        <end position="88"/>
    </location>
</feature>
<evidence type="ECO:0000256" key="6">
    <source>
        <dbReference type="SAM" id="Phobius"/>
    </source>
</evidence>
<dbReference type="PANTHER" id="PTHR32322:SF2">
    <property type="entry name" value="EAMA DOMAIN-CONTAINING PROTEIN"/>
    <property type="match status" value="1"/>
</dbReference>
<keyword evidence="3 6" id="KW-0812">Transmembrane</keyword>
<dbReference type="InterPro" id="IPR050638">
    <property type="entry name" value="AA-Vitamin_Transporters"/>
</dbReference>
<gene>
    <name evidence="8" type="ORF">FOE67_10795</name>
</gene>
<feature type="transmembrane region" description="Helical" evidence="6">
    <location>
        <begin position="143"/>
        <end position="164"/>
    </location>
</feature>
<comment type="caution">
    <text evidence="8">The sequence shown here is derived from an EMBL/GenBank/DDBJ whole genome shotgun (WGS) entry which is preliminary data.</text>
</comment>
<evidence type="ECO:0000259" key="7">
    <source>
        <dbReference type="Pfam" id="PF00892"/>
    </source>
</evidence>
<feature type="domain" description="EamA" evidence="7">
    <location>
        <begin position="147"/>
        <end position="279"/>
    </location>
</feature>
<dbReference type="Proteomes" id="UP000530234">
    <property type="component" value="Unassembled WGS sequence"/>
</dbReference>
<dbReference type="InterPro" id="IPR000620">
    <property type="entry name" value="EamA_dom"/>
</dbReference>
<keyword evidence="9" id="KW-1185">Reference proteome</keyword>
<feature type="transmembrane region" description="Helical" evidence="6">
    <location>
        <begin position="209"/>
        <end position="227"/>
    </location>
</feature>
<evidence type="ECO:0000256" key="1">
    <source>
        <dbReference type="ARBA" id="ARBA00004141"/>
    </source>
</evidence>
<evidence type="ECO:0000256" key="5">
    <source>
        <dbReference type="ARBA" id="ARBA00023136"/>
    </source>
</evidence>
<evidence type="ECO:0000313" key="8">
    <source>
        <dbReference type="EMBL" id="MBB0229994.1"/>
    </source>
</evidence>
<evidence type="ECO:0000313" key="9">
    <source>
        <dbReference type="Proteomes" id="UP000530234"/>
    </source>
</evidence>
<dbReference type="PANTHER" id="PTHR32322">
    <property type="entry name" value="INNER MEMBRANE TRANSPORTER"/>
    <property type="match status" value="1"/>
</dbReference>
<keyword evidence="5 6" id="KW-0472">Membrane</keyword>
<dbReference type="GO" id="GO:0016020">
    <property type="term" value="C:membrane"/>
    <property type="evidence" value="ECO:0007669"/>
    <property type="project" value="UniProtKB-SubCell"/>
</dbReference>
<dbReference type="AlphaFoldDB" id="A0A7W3T2Z3"/>
<keyword evidence="4 6" id="KW-1133">Transmembrane helix</keyword>
<name>A0A7W3T2Z3_9ACTN</name>
<dbReference type="InterPro" id="IPR037185">
    <property type="entry name" value="EmrE-like"/>
</dbReference>
<feature type="domain" description="EamA" evidence="7">
    <location>
        <begin position="14"/>
        <end position="136"/>
    </location>
</feature>
<feature type="transmembrane region" description="Helical" evidence="6">
    <location>
        <begin position="239"/>
        <end position="258"/>
    </location>
</feature>
<evidence type="ECO:0000256" key="2">
    <source>
        <dbReference type="ARBA" id="ARBA00007362"/>
    </source>
</evidence>
<feature type="transmembrane region" description="Helical" evidence="6">
    <location>
        <begin position="176"/>
        <end position="197"/>
    </location>
</feature>
<dbReference type="SUPFAM" id="SSF103481">
    <property type="entry name" value="Multidrug resistance efflux transporter EmrE"/>
    <property type="match status" value="2"/>
</dbReference>
<accession>A0A7W3T2Z3</accession>
<dbReference type="Pfam" id="PF00892">
    <property type="entry name" value="EamA"/>
    <property type="match status" value="2"/>
</dbReference>
<evidence type="ECO:0000256" key="3">
    <source>
        <dbReference type="ARBA" id="ARBA00022692"/>
    </source>
</evidence>
<comment type="subcellular location">
    <subcellularLocation>
        <location evidence="1">Membrane</location>
        <topology evidence="1">Multi-pass membrane protein</topology>
    </subcellularLocation>
</comment>
<dbReference type="Gene3D" id="1.10.3730.20">
    <property type="match status" value="1"/>
</dbReference>
<feature type="transmembrane region" description="Helical" evidence="6">
    <location>
        <begin position="119"/>
        <end position="137"/>
    </location>
</feature>
<dbReference type="EMBL" id="VKHS01000200">
    <property type="protein sequence ID" value="MBB0229994.1"/>
    <property type="molecule type" value="Genomic_DNA"/>
</dbReference>
<evidence type="ECO:0000256" key="4">
    <source>
        <dbReference type="ARBA" id="ARBA00022989"/>
    </source>
</evidence>
<protein>
    <submittedName>
        <fullName evidence="8">EamA family transporter</fullName>
    </submittedName>
</protein>
<feature type="transmembrane region" description="Helical" evidence="6">
    <location>
        <begin position="264"/>
        <end position="284"/>
    </location>
</feature>
<sequence length="307" mass="31838">MPESRPLLDTAVTALAPAVWGSTYLVTTEFLPPDRPVLAAVARALPAGLVLLAFTRVLPTGGWWWRATVLGVLNIGLFLPLLFVAAYLLPGGPAALLLSMQPALVLLLGVPLLGRAIRLPHTAACALGAVGVALLVLEPGAALDAVGVLAAIGGAFSMAFGIVLTKKWGRPDGVGVLPFTGWQLTVGGLVLLPLLLAEGLPDRLTGANLGGFLYLGVVGALLSYLLWFRGLARLPASTVSFLALVSPLVAAVLGWVVLGEAFTLRQLLGGLLIAGAILLAQLVPAPAREPRRKRTFDEAETVDRQGG</sequence>
<comment type="similarity">
    <text evidence="2">Belongs to the EamA transporter family.</text>
</comment>
<dbReference type="RefSeq" id="WP_182663027.1">
    <property type="nucleotide sequence ID" value="NZ_VKHS01000200.1"/>
</dbReference>
<organism evidence="8 9">
    <name type="scientific">Streptomyces calidiresistens</name>
    <dbReference type="NCBI Taxonomy" id="1485586"/>
    <lineage>
        <taxon>Bacteria</taxon>
        <taxon>Bacillati</taxon>
        <taxon>Actinomycetota</taxon>
        <taxon>Actinomycetes</taxon>
        <taxon>Kitasatosporales</taxon>
        <taxon>Streptomycetaceae</taxon>
        <taxon>Streptomyces</taxon>
    </lineage>
</organism>